<dbReference type="AlphaFoldDB" id="A0A937X9C5"/>
<reference evidence="8 9" key="1">
    <citation type="submission" date="2019-03" db="EMBL/GenBank/DDBJ databases">
        <title>Lake Tanganyika Metagenome-Assembled Genomes (MAGs).</title>
        <authorList>
            <person name="Tran P."/>
        </authorList>
    </citation>
    <scope>NUCLEOTIDE SEQUENCE [LARGE SCALE GENOMIC DNA]</scope>
    <source>
        <strain evidence="8">K_DeepCast_65m_m2_236</strain>
    </source>
</reference>
<evidence type="ECO:0000256" key="2">
    <source>
        <dbReference type="ARBA" id="ARBA00022730"/>
    </source>
</evidence>
<dbReference type="InterPro" id="IPR001787">
    <property type="entry name" value="Ribosomal_bL21"/>
</dbReference>
<evidence type="ECO:0000256" key="7">
    <source>
        <dbReference type="RuleBase" id="RU000562"/>
    </source>
</evidence>
<evidence type="ECO:0000256" key="5">
    <source>
        <dbReference type="ARBA" id="ARBA00023274"/>
    </source>
</evidence>
<dbReference type="GO" id="GO:1990904">
    <property type="term" value="C:ribonucleoprotein complex"/>
    <property type="evidence" value="ECO:0007669"/>
    <property type="project" value="UniProtKB-KW"/>
</dbReference>
<accession>A0A937X9C5</accession>
<dbReference type="InterPro" id="IPR028909">
    <property type="entry name" value="bL21-like"/>
</dbReference>
<evidence type="ECO:0000256" key="4">
    <source>
        <dbReference type="ARBA" id="ARBA00022980"/>
    </source>
</evidence>
<proteinExistence type="inferred from homology"/>
<dbReference type="PANTHER" id="PTHR21349">
    <property type="entry name" value="50S RIBOSOMAL PROTEIN L21"/>
    <property type="match status" value="1"/>
</dbReference>
<dbReference type="Proteomes" id="UP000703893">
    <property type="component" value="Unassembled WGS sequence"/>
</dbReference>
<evidence type="ECO:0000313" key="9">
    <source>
        <dbReference type="Proteomes" id="UP000703893"/>
    </source>
</evidence>
<evidence type="ECO:0000256" key="6">
    <source>
        <dbReference type="ARBA" id="ARBA00035483"/>
    </source>
</evidence>
<dbReference type="InterPro" id="IPR018258">
    <property type="entry name" value="Ribosomal_bL21_CS"/>
</dbReference>
<dbReference type="GO" id="GO:0005737">
    <property type="term" value="C:cytoplasm"/>
    <property type="evidence" value="ECO:0007669"/>
    <property type="project" value="UniProtKB-ARBA"/>
</dbReference>
<dbReference type="InterPro" id="IPR036164">
    <property type="entry name" value="bL21-like_sf"/>
</dbReference>
<dbReference type="PANTHER" id="PTHR21349:SF0">
    <property type="entry name" value="LARGE RIBOSOMAL SUBUNIT PROTEIN BL21M"/>
    <property type="match status" value="1"/>
</dbReference>
<dbReference type="PROSITE" id="PS01169">
    <property type="entry name" value="RIBOSOMAL_L21"/>
    <property type="match status" value="1"/>
</dbReference>
<dbReference type="NCBIfam" id="TIGR00061">
    <property type="entry name" value="L21"/>
    <property type="match status" value="1"/>
</dbReference>
<sequence>SGAKVVGKVVKQMKGPKVIVYKMRPKKHYRKKRGHRQPFTRVMIESIKG</sequence>
<comment type="similarity">
    <text evidence="1 7">Belongs to the bacterial ribosomal protein bL21 family.</text>
</comment>
<protein>
    <recommendedName>
        <fullName evidence="6 7">50S ribosomal protein L21</fullName>
    </recommendedName>
</protein>
<dbReference type="SUPFAM" id="SSF141091">
    <property type="entry name" value="L21p-like"/>
    <property type="match status" value="1"/>
</dbReference>
<comment type="function">
    <text evidence="7">This protein binds to 23S rRNA in the presence of protein L20.</text>
</comment>
<keyword evidence="3 7" id="KW-0694">RNA-binding</keyword>
<feature type="non-terminal residue" evidence="8">
    <location>
        <position position="1"/>
    </location>
</feature>
<organism evidence="8 9">
    <name type="scientific">Candidatus Tanganyikabacteria bacterium</name>
    <dbReference type="NCBI Taxonomy" id="2961651"/>
    <lineage>
        <taxon>Bacteria</taxon>
        <taxon>Bacillati</taxon>
        <taxon>Candidatus Sericytochromatia</taxon>
        <taxon>Candidatus Tanganyikabacteria</taxon>
    </lineage>
</organism>
<evidence type="ECO:0000256" key="1">
    <source>
        <dbReference type="ARBA" id="ARBA00008563"/>
    </source>
</evidence>
<dbReference type="GO" id="GO:0003735">
    <property type="term" value="F:structural constituent of ribosome"/>
    <property type="evidence" value="ECO:0007669"/>
    <property type="project" value="InterPro"/>
</dbReference>
<dbReference type="GO" id="GO:0005840">
    <property type="term" value="C:ribosome"/>
    <property type="evidence" value="ECO:0007669"/>
    <property type="project" value="UniProtKB-KW"/>
</dbReference>
<evidence type="ECO:0000256" key="3">
    <source>
        <dbReference type="ARBA" id="ARBA00022884"/>
    </source>
</evidence>
<dbReference type="EMBL" id="VGJX01000802">
    <property type="protein sequence ID" value="MBM3275971.1"/>
    <property type="molecule type" value="Genomic_DNA"/>
</dbReference>
<keyword evidence="5 7" id="KW-0687">Ribonucleoprotein</keyword>
<keyword evidence="4 7" id="KW-0689">Ribosomal protein</keyword>
<dbReference type="GO" id="GO:0019843">
    <property type="term" value="F:rRNA binding"/>
    <property type="evidence" value="ECO:0007669"/>
    <property type="project" value="UniProtKB-KW"/>
</dbReference>
<dbReference type="GO" id="GO:0006412">
    <property type="term" value="P:translation"/>
    <property type="evidence" value="ECO:0007669"/>
    <property type="project" value="InterPro"/>
</dbReference>
<keyword evidence="2 7" id="KW-0699">rRNA-binding</keyword>
<gene>
    <name evidence="8" type="primary">rplU</name>
    <name evidence="8" type="ORF">FJZ00_12525</name>
</gene>
<comment type="caution">
    <text evidence="8">The sequence shown here is derived from an EMBL/GenBank/DDBJ whole genome shotgun (WGS) entry which is preliminary data.</text>
</comment>
<evidence type="ECO:0000313" key="8">
    <source>
        <dbReference type="EMBL" id="MBM3275971.1"/>
    </source>
</evidence>
<dbReference type="Pfam" id="PF00829">
    <property type="entry name" value="Ribosomal_L21p"/>
    <property type="match status" value="1"/>
</dbReference>
<name>A0A937X9C5_9BACT</name>